<evidence type="ECO:0000313" key="8">
    <source>
        <dbReference type="EMBL" id="MBY8822130.1"/>
    </source>
</evidence>
<dbReference type="RefSeq" id="WP_222989235.1">
    <property type="nucleotide sequence ID" value="NZ_JAINVV010000004.1"/>
</dbReference>
<feature type="transmembrane region" description="Helical" evidence="7">
    <location>
        <begin position="298"/>
        <end position="319"/>
    </location>
</feature>
<feature type="transmembrane region" description="Helical" evidence="7">
    <location>
        <begin position="21"/>
        <end position="40"/>
    </location>
</feature>
<evidence type="ECO:0000256" key="5">
    <source>
        <dbReference type="ARBA" id="ARBA00022989"/>
    </source>
</evidence>
<proteinExistence type="predicted"/>
<keyword evidence="2" id="KW-0813">Transport</keyword>
<feature type="transmembrane region" description="Helical" evidence="7">
    <location>
        <begin position="219"/>
        <end position="248"/>
    </location>
</feature>
<feature type="transmembrane region" description="Helical" evidence="7">
    <location>
        <begin position="188"/>
        <end position="213"/>
    </location>
</feature>
<reference evidence="8 9" key="1">
    <citation type="submission" date="2021-08" db="EMBL/GenBank/DDBJ databases">
        <authorList>
            <person name="Tuo L."/>
        </authorList>
    </citation>
    <scope>NUCLEOTIDE SEQUENCE [LARGE SCALE GENOMIC DNA]</scope>
    <source>
        <strain evidence="8 9">JCM 31229</strain>
    </source>
</reference>
<dbReference type="PANTHER" id="PTHR42865">
    <property type="entry name" value="PROTON/GLUTAMATE-ASPARTATE SYMPORTER"/>
    <property type="match status" value="1"/>
</dbReference>
<dbReference type="PRINTS" id="PR00173">
    <property type="entry name" value="EDTRNSPORT"/>
</dbReference>
<comment type="caution">
    <text evidence="8">The sequence shown here is derived from an EMBL/GenBank/DDBJ whole genome shotgun (WGS) entry which is preliminary data.</text>
</comment>
<dbReference type="InterPro" id="IPR036458">
    <property type="entry name" value="Na:dicarbo_symporter_sf"/>
</dbReference>
<evidence type="ECO:0000256" key="1">
    <source>
        <dbReference type="ARBA" id="ARBA00004651"/>
    </source>
</evidence>
<dbReference type="InterPro" id="IPR001991">
    <property type="entry name" value="Na-dicarboxylate_symporter"/>
</dbReference>
<evidence type="ECO:0000256" key="2">
    <source>
        <dbReference type="ARBA" id="ARBA00022448"/>
    </source>
</evidence>
<evidence type="ECO:0000256" key="4">
    <source>
        <dbReference type="ARBA" id="ARBA00022692"/>
    </source>
</evidence>
<protein>
    <submittedName>
        <fullName evidence="8">Dicarboxylate/amino acid:cation symporter</fullName>
    </submittedName>
</protein>
<comment type="subcellular location">
    <subcellularLocation>
        <location evidence="1">Cell membrane</location>
        <topology evidence="1">Multi-pass membrane protein</topology>
    </subcellularLocation>
</comment>
<evidence type="ECO:0000313" key="9">
    <source>
        <dbReference type="Proteomes" id="UP000706039"/>
    </source>
</evidence>
<evidence type="ECO:0000256" key="7">
    <source>
        <dbReference type="SAM" id="Phobius"/>
    </source>
</evidence>
<feature type="transmembrane region" description="Helical" evidence="7">
    <location>
        <begin position="52"/>
        <end position="73"/>
    </location>
</feature>
<dbReference type="EMBL" id="JAINVV010000004">
    <property type="protein sequence ID" value="MBY8822130.1"/>
    <property type="molecule type" value="Genomic_DNA"/>
</dbReference>
<accession>A0ABS7PLE2</accession>
<feature type="transmembrane region" description="Helical" evidence="7">
    <location>
        <begin position="150"/>
        <end position="167"/>
    </location>
</feature>
<dbReference type="Pfam" id="PF00375">
    <property type="entry name" value="SDF"/>
    <property type="match status" value="1"/>
</dbReference>
<gene>
    <name evidence="8" type="ORF">K7G82_07505</name>
</gene>
<name>A0ABS7PLE2_9SPHN</name>
<dbReference type="SUPFAM" id="SSF118215">
    <property type="entry name" value="Proton glutamate symport protein"/>
    <property type="match status" value="1"/>
</dbReference>
<keyword evidence="4 7" id="KW-0812">Transmembrane</keyword>
<keyword evidence="6 7" id="KW-0472">Membrane</keyword>
<dbReference type="Proteomes" id="UP000706039">
    <property type="component" value="Unassembled WGS sequence"/>
</dbReference>
<keyword evidence="9" id="KW-1185">Reference proteome</keyword>
<dbReference type="Gene3D" id="1.10.3860.10">
    <property type="entry name" value="Sodium:dicarboxylate symporter"/>
    <property type="match status" value="1"/>
</dbReference>
<sequence length="421" mass="43908">MTGRGSAIRRYWFDIPLWKRILGALIVGVLVGWLWGDGAAQVKWIGDLFVRLIRMLVAPLVFVIIVSGISALGDPRKLGSIGVKTLGLFLLLTMTGAVIGLSIGTLIQPGAGVSLAGATSASMQQAKPFAEQMMSIIPLNPVRAIADGEMMSIIFFAILFAVGILVAGPSGKIVADVFHGATAVMLKLVGIIMEAAPFGVFALMASLVGASGFAAFSSIFWLALCVVLGSAVQTLLVHGGLVRLGAWLPVLPFFKGSSDALLVGFSTASSSATLPVAMSVAEHNLGIKPPVTSTVLPLGATMCMDGSAMYMGLLCMFAVQSFGIVLSPSDYALLFFSIVSVTMGVAPIPSAALFLLVAVLSGVGISPEQTALLVGFILPIDRPLDMIRTIPNVSSDLAAATTVARWENEIDLDIYRAAPVE</sequence>
<feature type="transmembrane region" description="Helical" evidence="7">
    <location>
        <begin position="85"/>
        <end position="107"/>
    </location>
</feature>
<evidence type="ECO:0000256" key="3">
    <source>
        <dbReference type="ARBA" id="ARBA00022475"/>
    </source>
</evidence>
<dbReference type="PANTHER" id="PTHR42865:SF7">
    <property type="entry name" value="PROTON_GLUTAMATE-ASPARTATE SYMPORTER"/>
    <property type="match status" value="1"/>
</dbReference>
<keyword evidence="5 7" id="KW-1133">Transmembrane helix</keyword>
<evidence type="ECO:0000256" key="6">
    <source>
        <dbReference type="ARBA" id="ARBA00023136"/>
    </source>
</evidence>
<organism evidence="8 9">
    <name type="scientific">Sphingomonas colocasiae</name>
    <dbReference type="NCBI Taxonomy" id="1848973"/>
    <lineage>
        <taxon>Bacteria</taxon>
        <taxon>Pseudomonadati</taxon>
        <taxon>Pseudomonadota</taxon>
        <taxon>Alphaproteobacteria</taxon>
        <taxon>Sphingomonadales</taxon>
        <taxon>Sphingomonadaceae</taxon>
        <taxon>Sphingomonas</taxon>
    </lineage>
</organism>
<keyword evidence="3" id="KW-1003">Cell membrane</keyword>